<accession>A0ABT0GGD2</accession>
<proteinExistence type="predicted"/>
<sequence length="147" mass="15880">MDVSAAAVSLALILVLPLLAMRNVPTDRVVPVRRWGRFHRALGPGWHVVWPILDRAGPGVPLIGHRVTAADAADGQARAEVFFQILDPQLIGRDLERVDAIVSQAAVAQLTSLGAGIDAATWAPEFKARLNRALQGLGLRVTRCQLR</sequence>
<dbReference type="Proteomes" id="UP001431449">
    <property type="component" value="Unassembled WGS sequence"/>
</dbReference>
<comment type="caution">
    <text evidence="1">The sequence shown here is derived from an EMBL/GenBank/DDBJ whole genome shotgun (WGS) entry which is preliminary data.</text>
</comment>
<evidence type="ECO:0008006" key="3">
    <source>
        <dbReference type="Google" id="ProtNLM"/>
    </source>
</evidence>
<keyword evidence="2" id="KW-1185">Reference proteome</keyword>
<evidence type="ECO:0000313" key="2">
    <source>
        <dbReference type="Proteomes" id="UP001431449"/>
    </source>
</evidence>
<protein>
    <recommendedName>
        <fullName evidence="3">SPFH domain / Band 7 family protein</fullName>
    </recommendedName>
</protein>
<name>A0ABT0GGD2_9GAMM</name>
<reference evidence="1" key="1">
    <citation type="submission" date="2022-04" db="EMBL/GenBank/DDBJ databases">
        <title>Lysobacter sp. CAU 1642 isolated from sea sand.</title>
        <authorList>
            <person name="Kim W."/>
        </authorList>
    </citation>
    <scope>NUCLEOTIDE SEQUENCE</scope>
    <source>
        <strain evidence="1">CAU 1642</strain>
    </source>
</reference>
<organism evidence="1 2">
    <name type="scientific">Pseudomarimonas salicorniae</name>
    <dbReference type="NCBI Taxonomy" id="2933270"/>
    <lineage>
        <taxon>Bacteria</taxon>
        <taxon>Pseudomonadati</taxon>
        <taxon>Pseudomonadota</taxon>
        <taxon>Gammaproteobacteria</taxon>
        <taxon>Lysobacterales</taxon>
        <taxon>Lysobacteraceae</taxon>
        <taxon>Pseudomarimonas</taxon>
    </lineage>
</organism>
<dbReference type="EMBL" id="JALNMH010000005">
    <property type="protein sequence ID" value="MCK7593598.1"/>
    <property type="molecule type" value="Genomic_DNA"/>
</dbReference>
<dbReference type="RefSeq" id="WP_248207378.1">
    <property type="nucleotide sequence ID" value="NZ_JALNMH010000005.1"/>
</dbReference>
<evidence type="ECO:0000313" key="1">
    <source>
        <dbReference type="EMBL" id="MCK7593598.1"/>
    </source>
</evidence>
<gene>
    <name evidence="1" type="ORF">M0G41_07945</name>
</gene>